<comment type="caution">
    <text evidence="2">The sequence shown here is derived from an EMBL/GenBank/DDBJ whole genome shotgun (WGS) entry which is preliminary data.</text>
</comment>
<dbReference type="EMBL" id="JADGJH010000605">
    <property type="protein sequence ID" value="KAJ3125505.1"/>
    <property type="molecule type" value="Genomic_DNA"/>
</dbReference>
<name>A0AAD5XDP3_9FUNG</name>
<dbReference type="AlphaFoldDB" id="A0AAD5XDP3"/>
<reference evidence="2" key="1">
    <citation type="submission" date="2020-05" db="EMBL/GenBank/DDBJ databases">
        <title>Phylogenomic resolution of chytrid fungi.</title>
        <authorList>
            <person name="Stajich J.E."/>
            <person name="Amses K."/>
            <person name="Simmons R."/>
            <person name="Seto K."/>
            <person name="Myers J."/>
            <person name="Bonds A."/>
            <person name="Quandt C.A."/>
            <person name="Barry K."/>
            <person name="Liu P."/>
            <person name="Grigoriev I."/>
            <person name="Longcore J.E."/>
            <person name="James T.Y."/>
        </authorList>
    </citation>
    <scope>NUCLEOTIDE SEQUENCE</scope>
    <source>
        <strain evidence="2">JEL0513</strain>
    </source>
</reference>
<gene>
    <name evidence="2" type="ORF">HK100_010760</name>
</gene>
<keyword evidence="3" id="KW-1185">Reference proteome</keyword>
<proteinExistence type="predicted"/>
<keyword evidence="1" id="KW-0732">Signal</keyword>
<evidence type="ECO:0000313" key="2">
    <source>
        <dbReference type="EMBL" id="KAJ3125505.1"/>
    </source>
</evidence>
<evidence type="ECO:0000256" key="1">
    <source>
        <dbReference type="SAM" id="SignalP"/>
    </source>
</evidence>
<feature type="signal peptide" evidence="1">
    <location>
        <begin position="1"/>
        <end position="23"/>
    </location>
</feature>
<feature type="chain" id="PRO_5042117752" evidence="1">
    <location>
        <begin position="24"/>
        <end position="573"/>
    </location>
</feature>
<dbReference type="Proteomes" id="UP001211907">
    <property type="component" value="Unassembled WGS sequence"/>
</dbReference>
<accession>A0AAD5XDP3</accession>
<sequence length="573" mass="58733">MRFVDTPPKTVLALGFLLSHVFAFPAVGILSETGSVTTTTDDYIEVIVTIPCTTTTTTVPVNTETAGVTNTIILVSSTPTTATLPSPSTVYATSSEAVPISVTVTSADITSSFNNHASIAVTTEASATILSSSALFTETEVYSDLGGKCGGFIASAHQCKAGLVCLLNFHAPDMPGICQLPATTEITVATYIIGTASTKGFTSAAETASATESQAVFITSEHHNTPIESTSISTETEKASVIFGTNISVGSTVVFHKTTASASEKITGITSETEKITTIGASALVSRVSTQAVSLTAINLRTRTKSTSIATETEKTIEAASTQVFSPTSVNPTAGTQSTNVITETEHATEITSAPKSAMAVSAVSSATSTGKIVIVTVTETVASFTGIVAVSSFSQNANTIAFTTAEIKSKSEKTPVSSTLTFKLTASETASATETAVPVLPASSVLITKQIGTKSVTSNNGLATATLATIKTAKSISTAIPSIVAMTATESEIASTQVVSKLNTTDTVSSPLLPPVKTIFVTVTVVKHDVMTVTELKSFTDTVTVYVTAPSPQATVNTIATTTFAATEIATV</sequence>
<evidence type="ECO:0000313" key="3">
    <source>
        <dbReference type="Proteomes" id="UP001211907"/>
    </source>
</evidence>
<protein>
    <submittedName>
        <fullName evidence="2">Uncharacterized protein</fullName>
    </submittedName>
</protein>
<organism evidence="2 3">
    <name type="scientific">Physocladia obscura</name>
    <dbReference type="NCBI Taxonomy" id="109957"/>
    <lineage>
        <taxon>Eukaryota</taxon>
        <taxon>Fungi</taxon>
        <taxon>Fungi incertae sedis</taxon>
        <taxon>Chytridiomycota</taxon>
        <taxon>Chytridiomycota incertae sedis</taxon>
        <taxon>Chytridiomycetes</taxon>
        <taxon>Chytridiales</taxon>
        <taxon>Chytriomycetaceae</taxon>
        <taxon>Physocladia</taxon>
    </lineage>
</organism>